<evidence type="ECO:0000256" key="10">
    <source>
        <dbReference type="ARBA" id="ARBA00022989"/>
    </source>
</evidence>
<keyword evidence="11 16" id="KW-0520">NAD</keyword>
<dbReference type="Pfam" id="PF00361">
    <property type="entry name" value="Proton_antipo_M"/>
    <property type="match status" value="1"/>
</dbReference>
<keyword evidence="6 16" id="KW-0679">Respiratory chain</keyword>
<dbReference type="PANTHER" id="PTHR43507:SF20">
    <property type="entry name" value="NADH-UBIQUINONE OXIDOREDUCTASE CHAIN 4"/>
    <property type="match status" value="1"/>
</dbReference>
<dbReference type="GO" id="GO:0048039">
    <property type="term" value="F:ubiquinone binding"/>
    <property type="evidence" value="ECO:0007669"/>
    <property type="project" value="TreeGrafter"/>
</dbReference>
<keyword evidence="10 16" id="KW-1133">Transmembrane helix</keyword>
<dbReference type="InterPro" id="IPR001750">
    <property type="entry name" value="ND/Mrp_TM"/>
</dbReference>
<keyword evidence="14 16" id="KW-0472">Membrane</keyword>
<keyword evidence="7 16" id="KW-0812">Transmembrane</keyword>
<feature type="transmembrane region" description="Helical" evidence="16">
    <location>
        <begin position="429"/>
        <end position="451"/>
    </location>
</feature>
<dbReference type="GO" id="GO:0015990">
    <property type="term" value="P:electron transport coupled proton transport"/>
    <property type="evidence" value="ECO:0007669"/>
    <property type="project" value="TreeGrafter"/>
</dbReference>
<evidence type="ECO:0000256" key="1">
    <source>
        <dbReference type="ARBA" id="ARBA00004225"/>
    </source>
</evidence>
<evidence type="ECO:0000256" key="3">
    <source>
        <dbReference type="ARBA" id="ARBA00012944"/>
    </source>
</evidence>
<comment type="subcellular location">
    <subcellularLocation>
        <location evidence="1 16">Mitochondrion membrane</location>
        <topology evidence="1 16">Multi-pass membrane protein</topology>
    </subcellularLocation>
</comment>
<feature type="transmembrane region" description="Helical" evidence="16">
    <location>
        <begin position="188"/>
        <end position="211"/>
    </location>
</feature>
<dbReference type="GO" id="GO:0031966">
    <property type="term" value="C:mitochondrial membrane"/>
    <property type="evidence" value="ECO:0007669"/>
    <property type="project" value="UniProtKB-SubCell"/>
</dbReference>
<name>A0A516EZ99_9BIVA</name>
<dbReference type="AlphaFoldDB" id="A0A516EZ99"/>
<dbReference type="EC" id="7.1.1.2" evidence="3 16"/>
<feature type="transmembrane region" description="Helical" evidence="16">
    <location>
        <begin position="147"/>
        <end position="168"/>
    </location>
</feature>
<evidence type="ECO:0000256" key="14">
    <source>
        <dbReference type="ARBA" id="ARBA00023136"/>
    </source>
</evidence>
<evidence type="ECO:0000256" key="12">
    <source>
        <dbReference type="ARBA" id="ARBA00023075"/>
    </source>
</evidence>
<geneLocation type="mitochondrion" evidence="18"/>
<gene>
    <name evidence="18" type="primary">ND4</name>
</gene>
<dbReference type="PRINTS" id="PR01437">
    <property type="entry name" value="NUOXDRDTASE4"/>
</dbReference>
<evidence type="ECO:0000313" key="18">
    <source>
        <dbReference type="EMBL" id="QDO71833.1"/>
    </source>
</evidence>
<keyword evidence="5 16" id="KW-0813">Transport</keyword>
<keyword evidence="13 16" id="KW-0496">Mitochondrion</keyword>
<feature type="transmembrane region" description="Helical" evidence="16">
    <location>
        <begin position="385"/>
        <end position="409"/>
    </location>
</feature>
<evidence type="ECO:0000256" key="6">
    <source>
        <dbReference type="ARBA" id="ARBA00022660"/>
    </source>
</evidence>
<accession>A0A516EZ99</accession>
<dbReference type="InterPro" id="IPR003918">
    <property type="entry name" value="NADH_UbQ_OxRdtase"/>
</dbReference>
<feature type="transmembrane region" description="Helical" evidence="16">
    <location>
        <begin position="280"/>
        <end position="297"/>
    </location>
</feature>
<evidence type="ECO:0000259" key="17">
    <source>
        <dbReference type="Pfam" id="PF00361"/>
    </source>
</evidence>
<keyword evidence="12 16" id="KW-0830">Ubiquinone</keyword>
<feature type="transmembrane region" description="Helical" evidence="16">
    <location>
        <begin position="249"/>
        <end position="273"/>
    </location>
</feature>
<evidence type="ECO:0000256" key="9">
    <source>
        <dbReference type="ARBA" id="ARBA00022982"/>
    </source>
</evidence>
<evidence type="ECO:0000256" key="8">
    <source>
        <dbReference type="ARBA" id="ARBA00022967"/>
    </source>
</evidence>
<feature type="transmembrane region" description="Helical" evidence="16">
    <location>
        <begin position="87"/>
        <end position="109"/>
    </location>
</feature>
<feature type="domain" description="NADH:quinone oxidoreductase/Mrp antiporter transmembrane" evidence="17">
    <location>
        <begin position="110"/>
        <end position="391"/>
    </location>
</feature>
<feature type="transmembrane region" description="Helical" evidence="16">
    <location>
        <begin position="223"/>
        <end position="243"/>
    </location>
</feature>
<dbReference type="GO" id="GO:0003954">
    <property type="term" value="F:NADH dehydrogenase activity"/>
    <property type="evidence" value="ECO:0007669"/>
    <property type="project" value="TreeGrafter"/>
</dbReference>
<dbReference type="PANTHER" id="PTHR43507">
    <property type="entry name" value="NADH-UBIQUINONE OXIDOREDUCTASE CHAIN 4"/>
    <property type="match status" value="1"/>
</dbReference>
<proteinExistence type="inferred from homology"/>
<evidence type="ECO:0000256" key="13">
    <source>
        <dbReference type="ARBA" id="ARBA00023128"/>
    </source>
</evidence>
<evidence type="ECO:0000256" key="11">
    <source>
        <dbReference type="ARBA" id="ARBA00023027"/>
    </source>
</evidence>
<evidence type="ECO:0000256" key="2">
    <source>
        <dbReference type="ARBA" id="ARBA00009025"/>
    </source>
</evidence>
<sequence>MSYTLVVVVSCSVLGLGLVDVSWVVLVTSAVMLVTLMEFSGYSYVLQSDWMGADEMSTLMVMLTLMVAVMSLVSSNKDVKSEIMIKIGGFSVVEMVMYVSLGSLMFFSACNWTDFFFFFEASLVPTLFLILKWGYQPERLQAGVYMMLYTVGSSLPLLMGFLYFWSSINTDVMLLAKMMSGFSHYSMNWPWMVMSLSFLVKLPVYGFHGWLPKAHVEAPLSGSMLLAGILLKFGGYGLIRFIWFSEVCIGGCMMMVLIASLWGGLLSSCICTCQSDLKSLIAYSSVGHMCMGLSSLLTMFSVGKMACVCMLFCHGLCSPILFSLAASSYEFCQSRSVMLSKGVIRVFPVMSGMWFLFSIINMGFPPSLNFFSEVFCVGSLLWMNAVQGVLGGMICLVAGAYCLIMYSLVNHGVGSKVVFKPNTDFSVRYVSCCVFSGYFLLVGTFCLDVFFL</sequence>
<dbReference type="EMBL" id="MH932410">
    <property type="protein sequence ID" value="QDO71833.1"/>
    <property type="molecule type" value="Genomic_DNA"/>
</dbReference>
<keyword evidence="8" id="KW-1278">Translocase</keyword>
<protein>
    <recommendedName>
        <fullName evidence="4 16">NADH-ubiquinone oxidoreductase chain 4</fullName>
        <ecNumber evidence="3 16">7.1.1.2</ecNumber>
    </recommendedName>
</protein>
<organism evidence="18">
    <name type="scientific">Macridiscus multifarius</name>
    <dbReference type="NCBI Taxonomy" id="1408811"/>
    <lineage>
        <taxon>Eukaryota</taxon>
        <taxon>Metazoa</taxon>
        <taxon>Spiralia</taxon>
        <taxon>Lophotrochozoa</taxon>
        <taxon>Mollusca</taxon>
        <taxon>Bivalvia</taxon>
        <taxon>Autobranchia</taxon>
        <taxon>Heteroconchia</taxon>
        <taxon>Euheterodonta</taxon>
        <taxon>Imparidentia</taxon>
        <taxon>Neoheterodontei</taxon>
        <taxon>Venerida</taxon>
        <taxon>Veneroidea</taxon>
        <taxon>Veneridae</taxon>
        <taxon>Macridiscus</taxon>
    </lineage>
</organism>
<feature type="transmembrane region" description="Helical" evidence="16">
    <location>
        <begin position="7"/>
        <end position="36"/>
    </location>
</feature>
<comment type="similarity">
    <text evidence="2 16">Belongs to the complex I subunit 4 family.</text>
</comment>
<reference evidence="18" key="1">
    <citation type="journal article" date="2019" name="Mitochondrial DNA Part B Resour">
        <title>The complete mitochondrial genome of Macridiscus multifarius (Bivalve, Veneridae).</title>
        <authorList>
            <person name="Fu Z."/>
            <person name="Ye Y."/>
            <person name="Feng J."/>
            <person name="Guo Y."/>
            <person name="Li J."/>
            <person name="Guo B."/>
            <person name="Lv Z."/>
        </authorList>
    </citation>
    <scope>NUCLEOTIDE SEQUENCE</scope>
</reference>
<evidence type="ECO:0000256" key="4">
    <source>
        <dbReference type="ARBA" id="ARBA00021006"/>
    </source>
</evidence>
<feature type="transmembrane region" description="Helical" evidence="16">
    <location>
        <begin position="56"/>
        <end position="75"/>
    </location>
</feature>
<comment type="function">
    <text evidence="16">Core subunit of the mitochondrial membrane respiratory chain NADH dehydrogenase (Complex I) which catalyzes electron transfer from NADH through the respiratory chain, using ubiquinone as an electron acceptor. Essential for the catalytic activity and assembly of complex I.</text>
</comment>
<evidence type="ECO:0000256" key="16">
    <source>
        <dbReference type="RuleBase" id="RU003297"/>
    </source>
</evidence>
<comment type="catalytic activity">
    <reaction evidence="15 16">
        <text>a ubiquinone + NADH + 5 H(+)(in) = a ubiquinol + NAD(+) + 4 H(+)(out)</text>
        <dbReference type="Rhea" id="RHEA:29091"/>
        <dbReference type="Rhea" id="RHEA-COMP:9565"/>
        <dbReference type="Rhea" id="RHEA-COMP:9566"/>
        <dbReference type="ChEBI" id="CHEBI:15378"/>
        <dbReference type="ChEBI" id="CHEBI:16389"/>
        <dbReference type="ChEBI" id="CHEBI:17976"/>
        <dbReference type="ChEBI" id="CHEBI:57540"/>
        <dbReference type="ChEBI" id="CHEBI:57945"/>
        <dbReference type="EC" id="7.1.1.2"/>
    </reaction>
</comment>
<dbReference type="GO" id="GO:0008137">
    <property type="term" value="F:NADH dehydrogenase (ubiquinone) activity"/>
    <property type="evidence" value="ECO:0007669"/>
    <property type="project" value="UniProtKB-UniRule"/>
</dbReference>
<evidence type="ECO:0000256" key="5">
    <source>
        <dbReference type="ARBA" id="ARBA00022448"/>
    </source>
</evidence>
<keyword evidence="9 16" id="KW-0249">Electron transport</keyword>
<evidence type="ECO:0000256" key="15">
    <source>
        <dbReference type="ARBA" id="ARBA00049551"/>
    </source>
</evidence>
<dbReference type="GO" id="GO:0042773">
    <property type="term" value="P:ATP synthesis coupled electron transport"/>
    <property type="evidence" value="ECO:0007669"/>
    <property type="project" value="InterPro"/>
</dbReference>
<feature type="transmembrane region" description="Helical" evidence="16">
    <location>
        <begin position="346"/>
        <end position="365"/>
    </location>
</feature>
<evidence type="ECO:0000256" key="7">
    <source>
        <dbReference type="ARBA" id="ARBA00022692"/>
    </source>
</evidence>